<gene>
    <name evidence="1" type="ORF">RhiirA4_471513</name>
</gene>
<name>A0A2I1H3B1_9GLOM</name>
<reference evidence="1 2" key="1">
    <citation type="submission" date="2015-10" db="EMBL/GenBank/DDBJ databases">
        <title>Genome analyses suggest a sexual origin of heterokaryosis in a supposedly ancient asexual fungus.</title>
        <authorList>
            <person name="Ropars J."/>
            <person name="Sedzielewska K."/>
            <person name="Noel J."/>
            <person name="Charron P."/>
            <person name="Farinelli L."/>
            <person name="Marton T."/>
            <person name="Kruger M."/>
            <person name="Pelin A."/>
            <person name="Brachmann A."/>
            <person name="Corradi N."/>
        </authorList>
    </citation>
    <scope>NUCLEOTIDE SEQUENCE [LARGE SCALE GENOMIC DNA]</scope>
    <source>
        <strain evidence="1 2">A4</strain>
    </source>
</reference>
<evidence type="ECO:0000313" key="2">
    <source>
        <dbReference type="Proteomes" id="UP000234323"/>
    </source>
</evidence>
<dbReference type="EMBL" id="LLXI01001370">
    <property type="protein sequence ID" value="PKY53360.1"/>
    <property type="molecule type" value="Genomic_DNA"/>
</dbReference>
<organism evidence="1 2">
    <name type="scientific">Rhizophagus irregularis</name>
    <dbReference type="NCBI Taxonomy" id="588596"/>
    <lineage>
        <taxon>Eukaryota</taxon>
        <taxon>Fungi</taxon>
        <taxon>Fungi incertae sedis</taxon>
        <taxon>Mucoromycota</taxon>
        <taxon>Glomeromycotina</taxon>
        <taxon>Glomeromycetes</taxon>
        <taxon>Glomerales</taxon>
        <taxon>Glomeraceae</taxon>
        <taxon>Rhizophagus</taxon>
    </lineage>
</organism>
<comment type="caution">
    <text evidence="1">The sequence shown here is derived from an EMBL/GenBank/DDBJ whole genome shotgun (WGS) entry which is preliminary data.</text>
</comment>
<accession>A0A2I1H3B1</accession>
<dbReference type="AlphaFoldDB" id="A0A2I1H3B1"/>
<sequence length="79" mass="9926">MSDVNYNPRVWEILRGMYNENFNKLTNKKEEKAVIKNLWNFIYEEFRKRIWIPRCDEITRLEREEHTKDRFMEKKDQNG</sequence>
<protein>
    <submittedName>
        <fullName evidence="1">Uncharacterized protein</fullName>
    </submittedName>
</protein>
<proteinExistence type="predicted"/>
<evidence type="ECO:0000313" key="1">
    <source>
        <dbReference type="EMBL" id="PKY53360.1"/>
    </source>
</evidence>
<keyword evidence="2" id="KW-1185">Reference proteome</keyword>
<dbReference type="Proteomes" id="UP000234323">
    <property type="component" value="Unassembled WGS sequence"/>
</dbReference>